<gene>
    <name evidence="2" type="ORF">K432DRAFT_458818</name>
</gene>
<dbReference type="EMBL" id="KV745079">
    <property type="protein sequence ID" value="OCK78129.1"/>
    <property type="molecule type" value="Genomic_DNA"/>
</dbReference>
<organism evidence="2 3">
    <name type="scientific">Lepidopterella palustris CBS 459.81</name>
    <dbReference type="NCBI Taxonomy" id="1314670"/>
    <lineage>
        <taxon>Eukaryota</taxon>
        <taxon>Fungi</taxon>
        <taxon>Dikarya</taxon>
        <taxon>Ascomycota</taxon>
        <taxon>Pezizomycotina</taxon>
        <taxon>Dothideomycetes</taxon>
        <taxon>Pleosporomycetidae</taxon>
        <taxon>Mytilinidiales</taxon>
        <taxon>Argynnaceae</taxon>
        <taxon>Lepidopterella</taxon>
    </lineage>
</organism>
<feature type="chain" id="PRO_5034514345" evidence="1">
    <location>
        <begin position="20"/>
        <end position="70"/>
    </location>
</feature>
<feature type="signal peptide" evidence="1">
    <location>
        <begin position="1"/>
        <end position="19"/>
    </location>
</feature>
<evidence type="ECO:0000313" key="2">
    <source>
        <dbReference type="EMBL" id="OCK78129.1"/>
    </source>
</evidence>
<proteinExistence type="predicted"/>
<keyword evidence="1" id="KW-0732">Signal</keyword>
<sequence>MNRMTGWHFLTPLSALASGITVGANRERIANEDLCGATHTEVLILKFGGCGYLILDSAMCERAISQLKDE</sequence>
<reference evidence="2 3" key="1">
    <citation type="journal article" date="2016" name="Nat. Commun.">
        <title>Ectomycorrhizal ecology is imprinted in the genome of the dominant symbiotic fungus Cenococcum geophilum.</title>
        <authorList>
            <consortium name="DOE Joint Genome Institute"/>
            <person name="Peter M."/>
            <person name="Kohler A."/>
            <person name="Ohm R.A."/>
            <person name="Kuo A."/>
            <person name="Krutzmann J."/>
            <person name="Morin E."/>
            <person name="Arend M."/>
            <person name="Barry K.W."/>
            <person name="Binder M."/>
            <person name="Choi C."/>
            <person name="Clum A."/>
            <person name="Copeland A."/>
            <person name="Grisel N."/>
            <person name="Haridas S."/>
            <person name="Kipfer T."/>
            <person name="LaButti K."/>
            <person name="Lindquist E."/>
            <person name="Lipzen A."/>
            <person name="Maire R."/>
            <person name="Meier B."/>
            <person name="Mihaltcheva S."/>
            <person name="Molinier V."/>
            <person name="Murat C."/>
            <person name="Poggeler S."/>
            <person name="Quandt C.A."/>
            <person name="Sperisen C."/>
            <person name="Tritt A."/>
            <person name="Tisserant E."/>
            <person name="Crous P.W."/>
            <person name="Henrissat B."/>
            <person name="Nehls U."/>
            <person name="Egli S."/>
            <person name="Spatafora J.W."/>
            <person name="Grigoriev I.V."/>
            <person name="Martin F.M."/>
        </authorList>
    </citation>
    <scope>NUCLEOTIDE SEQUENCE [LARGE SCALE GENOMIC DNA]</scope>
    <source>
        <strain evidence="2 3">CBS 459.81</strain>
    </source>
</reference>
<dbReference type="AlphaFoldDB" id="A0A8E2E6L2"/>
<protein>
    <submittedName>
        <fullName evidence="2">Uncharacterized protein</fullName>
    </submittedName>
</protein>
<dbReference type="Proteomes" id="UP000250266">
    <property type="component" value="Unassembled WGS sequence"/>
</dbReference>
<evidence type="ECO:0000313" key="3">
    <source>
        <dbReference type="Proteomes" id="UP000250266"/>
    </source>
</evidence>
<feature type="non-terminal residue" evidence="2">
    <location>
        <position position="70"/>
    </location>
</feature>
<accession>A0A8E2E6L2</accession>
<keyword evidence="3" id="KW-1185">Reference proteome</keyword>
<evidence type="ECO:0000256" key="1">
    <source>
        <dbReference type="SAM" id="SignalP"/>
    </source>
</evidence>
<name>A0A8E2E6L2_9PEZI</name>
<dbReference type="OrthoDB" id="7777654at2759"/>